<dbReference type="EMBL" id="RSCJ01000003">
    <property type="protein sequence ID" value="RUR85013.1"/>
    <property type="molecule type" value="Genomic_DNA"/>
</dbReference>
<evidence type="ECO:0000313" key="11">
    <source>
        <dbReference type="EMBL" id="RUR85013.1"/>
    </source>
</evidence>
<dbReference type="InterPro" id="IPR000253">
    <property type="entry name" value="FHA_dom"/>
</dbReference>
<evidence type="ECO:0000256" key="6">
    <source>
        <dbReference type="ARBA" id="ARBA00022989"/>
    </source>
</evidence>
<dbReference type="GO" id="GO:0016887">
    <property type="term" value="F:ATP hydrolysis activity"/>
    <property type="evidence" value="ECO:0007669"/>
    <property type="project" value="InterPro"/>
</dbReference>
<dbReference type="Gene3D" id="3.40.50.300">
    <property type="entry name" value="P-loop containing nucleotide triphosphate hydrolases"/>
    <property type="match status" value="1"/>
</dbReference>
<evidence type="ECO:0000313" key="12">
    <source>
        <dbReference type="Proteomes" id="UP000268857"/>
    </source>
</evidence>
<dbReference type="SMART" id="SM00382">
    <property type="entry name" value="AAA"/>
    <property type="match status" value="1"/>
</dbReference>
<dbReference type="PANTHER" id="PTHR48041">
    <property type="entry name" value="ABC TRANSPORTER G FAMILY MEMBER 28"/>
    <property type="match status" value="1"/>
</dbReference>
<feature type="domain" description="ABC transporter" evidence="10">
    <location>
        <begin position="235"/>
        <end position="470"/>
    </location>
</feature>
<feature type="transmembrane region" description="Helical" evidence="8">
    <location>
        <begin position="670"/>
        <end position="694"/>
    </location>
</feature>
<keyword evidence="7 8" id="KW-0472">Membrane</keyword>
<dbReference type="FunFam" id="3.40.50.300:FF:000474">
    <property type="entry name" value="Putative ABC transporter ATP-binding subunit"/>
    <property type="match status" value="1"/>
</dbReference>
<gene>
    <name evidence="11" type="ORF">PCC6912_11290</name>
</gene>
<dbReference type="CDD" id="cd00060">
    <property type="entry name" value="FHA"/>
    <property type="match status" value="2"/>
</dbReference>
<dbReference type="PROSITE" id="PS00211">
    <property type="entry name" value="ABC_TRANSPORTER_1"/>
    <property type="match status" value="1"/>
</dbReference>
<feature type="transmembrane region" description="Helical" evidence="8">
    <location>
        <begin position="591"/>
        <end position="608"/>
    </location>
</feature>
<dbReference type="Pfam" id="PF00498">
    <property type="entry name" value="FHA"/>
    <property type="match status" value="2"/>
</dbReference>
<comment type="subcellular location">
    <subcellularLocation>
        <location evidence="1">Membrane</location>
        <topology evidence="1">Multi-pass membrane protein</topology>
    </subcellularLocation>
</comment>
<feature type="transmembrane region" description="Helical" evidence="8">
    <location>
        <begin position="552"/>
        <end position="571"/>
    </location>
</feature>
<dbReference type="RefSeq" id="WP_016872547.1">
    <property type="nucleotide sequence ID" value="NZ_AJLN01000084.1"/>
</dbReference>
<dbReference type="InterPro" id="IPR008984">
    <property type="entry name" value="SMAD_FHA_dom_sf"/>
</dbReference>
<evidence type="ECO:0000259" key="9">
    <source>
        <dbReference type="PROSITE" id="PS50006"/>
    </source>
</evidence>
<dbReference type="SUPFAM" id="SSF52540">
    <property type="entry name" value="P-loop containing nucleoside triphosphate hydrolases"/>
    <property type="match status" value="1"/>
</dbReference>
<dbReference type="STRING" id="211165.GCA_000317285_03169"/>
<feature type="transmembrane region" description="Helical" evidence="8">
    <location>
        <begin position="640"/>
        <end position="664"/>
    </location>
</feature>
<dbReference type="InterPro" id="IPR003439">
    <property type="entry name" value="ABC_transporter-like_ATP-bd"/>
</dbReference>
<dbReference type="InterPro" id="IPR013525">
    <property type="entry name" value="ABC2_TM"/>
</dbReference>
<feature type="domain" description="FHA" evidence="9">
    <location>
        <begin position="145"/>
        <end position="198"/>
    </location>
</feature>
<dbReference type="Gene3D" id="2.60.200.20">
    <property type="match status" value="2"/>
</dbReference>
<protein>
    <submittedName>
        <fullName evidence="11">ABC transporter ATP-binding protein</fullName>
    </submittedName>
</protein>
<dbReference type="InterPro" id="IPR050352">
    <property type="entry name" value="ABCG_transporters"/>
</dbReference>
<evidence type="ECO:0000259" key="10">
    <source>
        <dbReference type="PROSITE" id="PS50893"/>
    </source>
</evidence>
<sequence length="810" mass="90237">MAGSFEQATLVSPQPFLELNNRGHILRLYLQKDEHRLGRGRDWADLEVPIGWEVFSRKQAVLKKEGEDYRIYDGDGSAASRNGIFINQTRIDATEGYLLKNGVQLDIGQSPHNRIQLTYCNPVESPVVIPSNRRLVLKGLKEWPVQLGRAPKSDRYSSMQLDAPTVSRLHATIYPDGQGKHILQDLSTNGIFVNGQRISKRVHLEDESRIQIGPFSLLYRTDYLELLNTGSQIRLDVHRLQRKVKDKEGREKIILNDVSLVIEPGQLVALVGGSGAGKSTLMKSLLGIEPVSSGTVYLNGDNLRQNWPMYRSQIGYVPQDDIVHPDLRVEEVLAYACKLRLPPDINVKQVVDTTLEQIKLTHVRTNFIRNLSGGQRKRVSIGVELLADPKLFFLDEPTSGLDPGLDKEMMRLLRELADQGRTVVLVTHATANIEVCDRIAFMGRGGKLCYYGPPQQALGFFEMPSEDLKYFSDIYIKLDQGGNGKDVAATVDHWSLKYQQSPEFKTYVKSQLKPGKDRTSKPDGSIHTGISPLKQLWLLSQRYLQLVLRDRASIIFSLLSGPIAIGLTAWILKDETPLERLNPPEITQGPLALKVLFIFSCIGIWVGLSSSVREIIKEAAIYTRERLINLGLLPYLGSKILIRSGLALLQTLLIVVAILVGFQAPESDLLPWFLGLGITTFLTLLASVSLSLMISALVKSENEANSILPLIMIPQIILSGVLFEMKGLAAKLGWLTISRWSIGAYGTLINVNAMVPKNTPGLPSLDNIFKTSAVYEPSWDNLGLNWGILGVHTLVYLIVALLLQKRKDIV</sequence>
<feature type="domain" description="FHA" evidence="9">
    <location>
        <begin position="35"/>
        <end position="91"/>
    </location>
</feature>
<dbReference type="GO" id="GO:0140359">
    <property type="term" value="F:ABC-type transporter activity"/>
    <property type="evidence" value="ECO:0007669"/>
    <property type="project" value="InterPro"/>
</dbReference>
<accession>A0A433NNV7</accession>
<feature type="transmembrane region" description="Helical" evidence="8">
    <location>
        <begin position="706"/>
        <end position="723"/>
    </location>
</feature>
<keyword evidence="6 8" id="KW-1133">Transmembrane helix</keyword>
<dbReference type="SMART" id="SM00240">
    <property type="entry name" value="FHA"/>
    <property type="match status" value="2"/>
</dbReference>
<dbReference type="Pfam" id="PF01061">
    <property type="entry name" value="ABC2_membrane"/>
    <property type="match status" value="1"/>
</dbReference>
<name>A0A433NNV7_CHLFR</name>
<dbReference type="PROSITE" id="PS50006">
    <property type="entry name" value="FHA_DOMAIN"/>
    <property type="match status" value="2"/>
</dbReference>
<dbReference type="InterPro" id="IPR017871">
    <property type="entry name" value="ABC_transporter-like_CS"/>
</dbReference>
<dbReference type="GO" id="GO:0005524">
    <property type="term" value="F:ATP binding"/>
    <property type="evidence" value="ECO:0007669"/>
    <property type="project" value="UniProtKB-KW"/>
</dbReference>
<proteinExistence type="predicted"/>
<evidence type="ECO:0000256" key="8">
    <source>
        <dbReference type="SAM" id="Phobius"/>
    </source>
</evidence>
<feature type="transmembrane region" description="Helical" evidence="8">
    <location>
        <begin position="784"/>
        <end position="803"/>
    </location>
</feature>
<reference evidence="11 12" key="1">
    <citation type="journal article" date="2019" name="Genome Biol. Evol.">
        <title>Day and night: Metabolic profiles and evolutionary relationships of six axenic non-marine cyanobacteria.</title>
        <authorList>
            <person name="Will S.E."/>
            <person name="Henke P."/>
            <person name="Boedeker C."/>
            <person name="Huang S."/>
            <person name="Brinkmann H."/>
            <person name="Rohde M."/>
            <person name="Jarek M."/>
            <person name="Friedl T."/>
            <person name="Seufert S."/>
            <person name="Schumacher M."/>
            <person name="Overmann J."/>
            <person name="Neumann-Schaal M."/>
            <person name="Petersen J."/>
        </authorList>
    </citation>
    <scope>NUCLEOTIDE SEQUENCE [LARGE SCALE GENOMIC DNA]</scope>
    <source>
        <strain evidence="11 12">PCC 6912</strain>
    </source>
</reference>
<keyword evidence="2" id="KW-0813">Transport</keyword>
<dbReference type="Pfam" id="PF00005">
    <property type="entry name" value="ABC_tran"/>
    <property type="match status" value="1"/>
</dbReference>
<keyword evidence="12" id="KW-1185">Reference proteome</keyword>
<evidence type="ECO:0000256" key="2">
    <source>
        <dbReference type="ARBA" id="ARBA00022448"/>
    </source>
</evidence>
<dbReference type="InterPro" id="IPR003593">
    <property type="entry name" value="AAA+_ATPase"/>
</dbReference>
<keyword evidence="3 8" id="KW-0812">Transmembrane</keyword>
<dbReference type="InterPro" id="IPR027417">
    <property type="entry name" value="P-loop_NTPase"/>
</dbReference>
<keyword evidence="4" id="KW-0547">Nucleotide-binding</keyword>
<dbReference type="SUPFAM" id="SSF49879">
    <property type="entry name" value="SMAD/FHA domain"/>
    <property type="match status" value="2"/>
</dbReference>
<dbReference type="AlphaFoldDB" id="A0A433NNV7"/>
<evidence type="ECO:0000256" key="7">
    <source>
        <dbReference type="ARBA" id="ARBA00023136"/>
    </source>
</evidence>
<dbReference type="PANTHER" id="PTHR48041:SF139">
    <property type="entry name" value="PROTEIN SCARLET"/>
    <property type="match status" value="1"/>
</dbReference>
<organism evidence="11 12">
    <name type="scientific">Chlorogloeopsis fritschii PCC 6912</name>
    <dbReference type="NCBI Taxonomy" id="211165"/>
    <lineage>
        <taxon>Bacteria</taxon>
        <taxon>Bacillati</taxon>
        <taxon>Cyanobacteriota</taxon>
        <taxon>Cyanophyceae</taxon>
        <taxon>Nostocales</taxon>
        <taxon>Chlorogloeopsidaceae</taxon>
        <taxon>Chlorogloeopsis</taxon>
    </lineage>
</organism>
<keyword evidence="5 11" id="KW-0067">ATP-binding</keyword>
<comment type="caution">
    <text evidence="11">The sequence shown here is derived from an EMBL/GenBank/DDBJ whole genome shotgun (WGS) entry which is preliminary data.</text>
</comment>
<evidence type="ECO:0000256" key="4">
    <source>
        <dbReference type="ARBA" id="ARBA00022741"/>
    </source>
</evidence>
<dbReference type="PROSITE" id="PS50893">
    <property type="entry name" value="ABC_TRANSPORTER_2"/>
    <property type="match status" value="1"/>
</dbReference>
<evidence type="ECO:0000256" key="3">
    <source>
        <dbReference type="ARBA" id="ARBA00022692"/>
    </source>
</evidence>
<dbReference type="OrthoDB" id="151099at2"/>
<dbReference type="GO" id="GO:0016020">
    <property type="term" value="C:membrane"/>
    <property type="evidence" value="ECO:0007669"/>
    <property type="project" value="UniProtKB-SubCell"/>
</dbReference>
<evidence type="ECO:0000256" key="5">
    <source>
        <dbReference type="ARBA" id="ARBA00022840"/>
    </source>
</evidence>
<evidence type="ECO:0000256" key="1">
    <source>
        <dbReference type="ARBA" id="ARBA00004141"/>
    </source>
</evidence>
<dbReference type="Proteomes" id="UP000268857">
    <property type="component" value="Unassembled WGS sequence"/>
</dbReference>